<dbReference type="PATRIC" id="fig|1365251.3.peg.2075"/>
<proteinExistence type="predicted"/>
<dbReference type="AlphaFoldDB" id="A0A162AJL0"/>
<comment type="caution">
    <text evidence="1">The sequence shown here is derived from an EMBL/GenBank/DDBJ whole genome shotgun (WGS) entry which is preliminary data.</text>
</comment>
<gene>
    <name evidence="1" type="ORF">N476_14325</name>
</gene>
<reference evidence="1 2" key="1">
    <citation type="submission" date="2013-07" db="EMBL/GenBank/DDBJ databases">
        <title>Comparative Genomic and Metabolomic Analysis of Twelve Strains of Pseudoalteromonas luteoviolacea.</title>
        <authorList>
            <person name="Vynne N.G."/>
            <person name="Mansson M."/>
            <person name="Gram L."/>
        </authorList>
    </citation>
    <scope>NUCLEOTIDE SEQUENCE [LARGE SCALE GENOMIC DNA]</scope>
    <source>
        <strain evidence="1 2">H33</strain>
    </source>
</reference>
<accession>A0A162AJL0</accession>
<sequence>MPVLNHIAIGFGSLPHDTHHHTQQLKQGIFAALLLLY</sequence>
<dbReference type="Proteomes" id="UP000076503">
    <property type="component" value="Unassembled WGS sequence"/>
</dbReference>
<evidence type="ECO:0000313" key="1">
    <source>
        <dbReference type="EMBL" id="KZN51067.1"/>
    </source>
</evidence>
<organism evidence="1 2">
    <name type="scientific">Pseudoalteromonas luteoviolacea H33</name>
    <dbReference type="NCBI Taxonomy" id="1365251"/>
    <lineage>
        <taxon>Bacteria</taxon>
        <taxon>Pseudomonadati</taxon>
        <taxon>Pseudomonadota</taxon>
        <taxon>Gammaproteobacteria</taxon>
        <taxon>Alteromonadales</taxon>
        <taxon>Pseudoalteromonadaceae</taxon>
        <taxon>Pseudoalteromonas</taxon>
    </lineage>
</organism>
<dbReference type="EMBL" id="AUXZ01000069">
    <property type="protein sequence ID" value="KZN51067.1"/>
    <property type="molecule type" value="Genomic_DNA"/>
</dbReference>
<name>A0A162AJL0_9GAMM</name>
<protein>
    <submittedName>
        <fullName evidence="1">Uncharacterized protein</fullName>
    </submittedName>
</protein>
<evidence type="ECO:0000313" key="2">
    <source>
        <dbReference type="Proteomes" id="UP000076503"/>
    </source>
</evidence>